<dbReference type="PRINTS" id="PR00120">
    <property type="entry name" value="HATPASE"/>
</dbReference>
<comment type="caution">
    <text evidence="12">The sequence shown here is derived from an EMBL/GenBank/DDBJ whole genome shotgun (WGS) entry which is preliminary data.</text>
</comment>
<organism evidence="12 13">
    <name type="scientific">Mycoemilia scoparia</name>
    <dbReference type="NCBI Taxonomy" id="417184"/>
    <lineage>
        <taxon>Eukaryota</taxon>
        <taxon>Fungi</taxon>
        <taxon>Fungi incertae sedis</taxon>
        <taxon>Zoopagomycota</taxon>
        <taxon>Kickxellomycotina</taxon>
        <taxon>Kickxellomycetes</taxon>
        <taxon>Kickxellales</taxon>
        <taxon>Kickxellaceae</taxon>
        <taxon>Mycoemilia</taxon>
    </lineage>
</organism>
<keyword evidence="6 9" id="KW-1133">Transmembrane helix</keyword>
<dbReference type="EMBL" id="JANBPU010000038">
    <property type="protein sequence ID" value="KAJ1918782.1"/>
    <property type="molecule type" value="Genomic_DNA"/>
</dbReference>
<dbReference type="GO" id="GO:0030007">
    <property type="term" value="P:intracellular potassium ion homeostasis"/>
    <property type="evidence" value="ECO:0007669"/>
    <property type="project" value="TreeGrafter"/>
</dbReference>
<keyword evidence="4" id="KW-0067">ATP-binding</keyword>
<feature type="region of interest" description="Disordered" evidence="8">
    <location>
        <begin position="1334"/>
        <end position="1359"/>
    </location>
</feature>
<dbReference type="SUPFAM" id="SSF56784">
    <property type="entry name" value="HAD-like"/>
    <property type="match status" value="1"/>
</dbReference>
<evidence type="ECO:0000259" key="10">
    <source>
        <dbReference type="Pfam" id="PF00122"/>
    </source>
</evidence>
<keyword evidence="3" id="KW-0547">Nucleotide-binding</keyword>
<dbReference type="Pfam" id="PF13246">
    <property type="entry name" value="Cation_ATPase"/>
    <property type="match status" value="1"/>
</dbReference>
<dbReference type="Gene3D" id="1.20.1110.10">
    <property type="entry name" value="Calcium-transporting ATPase, transmembrane domain"/>
    <property type="match status" value="3"/>
</dbReference>
<dbReference type="Pfam" id="PF00122">
    <property type="entry name" value="E1-E2_ATPase"/>
    <property type="match status" value="1"/>
</dbReference>
<sequence>MAILPNISATIPNTPSNNNNNNNNHSDSENTMTTTNTTATTTSSTGTTNEGWYKLDPKSWKPWSKSLILIYDQLGIDPSHGLSIHEAHRRLQITGLNIPIDKSRYIKSWKLLLEEITEPMIILLFVIGILYTIWGTNSNHVSIGSGIAVFVAIGLTVAMEFYVDWRSNVVTESLANSVPTNVSVIREGGQEMVVRSDQIVIGDVVMVSRGQNVPADGVVVLSRGLEVNEEVFTGKSVAAKKMVFNAGLRNQRKQHRRHNGAGDGAGSYSLISNGSPNGESDNDNDDSDDNNEDDDDYSIIPSSLLCAGTKVVRGRGVMLIIATGKKTRISGVMKKKLSSNSIKVLRQAHKTQLQIQLSRMANRLVFIAIAFSVAIPLVATWWQKSPLTGWHDVILICISILYATVPEELPVMAKLVLAYGSKRLAERNLLIRKLDAADALGSVTTIITDKTGTLTHNNLQTSSFLVLTHTAVAGNGSSASRSRSRELVCDSDFDEEDDIDLDYSLRSPEASMISEVITPCSIASSLETSTIALPLLAMWALSVDPLESRDLLAFIHNHSDLSSKQRRKKMALNPSVPRQLSKKFSYSVINPISSANAHRTTNTGTATELRKVSGIGKDVMDSAVLRALSSVPAKSANKAASPSNTNTNNLDNLMADIDEEDDGIDEGTRLVARTLESIMMKYSHLVDEMAFDPVARISYRVLSTLPHIPPSQSQSQSNNSSLSPSCQHSTSSSSVPPKSATRTRTPTPMSSSGSHKPTPKIKSKQRQQPKPRQIKVYKGAVETLLPKCQFALSTDASVNDLLSLSKDCEFDEKIGYLTDDLAHHSEFVPLSSQHSKLILNDAASLSRNGNRVIAYAISFNHYKDVDSGKNIPTHTNPIPTTVFDEMNDGDSMIFAGAIGFYDPPRKEASQSIKECQDSGIRVIIATGDHPSTALSIGTSVGIASIDHHHHHIPLHQAYASSLAYPDSRGIHSNQGRLLDGTPVGSGGGGRNIDPGYCYESRLVTGDNIDMSLQNGTFDRLIDKANIFARVTPDHKMRLVQALQARGEVVAFIGDGLNDAPSLVKADVGICLSGSPATADIAMDAASLVVMSGQFEGIVKCLRDGKGMQANVRKTILYHLACKFAMILSFLVVLLVVGVAPLTPLGVIVLELFMDLGAGLTFILEHPEGGSVARDARLPILTLLERSSLLGSDLFHHHRHYDHPRTASSSSGLPISSNNSGRQYNSTLSSSSTVAAAAEVTTRGCGEHSLYHQKLLSNVRMEIPIVLYGFALFLTCCLPTLLIHIVLPNWGSKELAPTLTFMTWLSAHMLLGIHLRTYLIPLRIHDSVKSQLGLPGEESNSYLRSRRNRRRGGPGSSSRYKNSCGTTINLAALIWSLSVIAAIALITLFKPVRDYLKLVKLNCIEWTVTITLPILMFIILEGIKEIRYARWKKLVLNPYTNHLMNTYSSTIPSPIINNGRNNTRGGGYYRGDSTNIVNSLSNGRNSRLNTTVNVDNPRFVDERTRLLSV</sequence>
<evidence type="ECO:0000256" key="5">
    <source>
        <dbReference type="ARBA" id="ARBA00022967"/>
    </source>
</evidence>
<dbReference type="Gene3D" id="3.40.50.1000">
    <property type="entry name" value="HAD superfamily/HAD-like"/>
    <property type="match status" value="2"/>
</dbReference>
<protein>
    <recommendedName>
        <fullName evidence="14">Cation-transporting P-type ATPase N-terminal domain-containing protein</fullName>
    </recommendedName>
</protein>
<gene>
    <name evidence="12" type="ORF">H4219_002401</name>
</gene>
<accession>A0A9W8DQM6</accession>
<name>A0A9W8DQM6_9FUNG</name>
<feature type="transmembrane region" description="Helical" evidence="9">
    <location>
        <begin position="140"/>
        <end position="163"/>
    </location>
</feature>
<keyword evidence="5" id="KW-1278">Translocase</keyword>
<dbReference type="PRINTS" id="PR00119">
    <property type="entry name" value="CATATPASE"/>
</dbReference>
<feature type="compositionally biased region" description="Low complexity" evidence="8">
    <location>
        <begin position="1207"/>
        <end position="1226"/>
    </location>
</feature>
<dbReference type="GO" id="GO:0005391">
    <property type="term" value="F:P-type sodium:potassium-exchanging transporter activity"/>
    <property type="evidence" value="ECO:0007669"/>
    <property type="project" value="TreeGrafter"/>
</dbReference>
<dbReference type="InterPro" id="IPR050510">
    <property type="entry name" value="Cation_transp_ATPase_P-type"/>
</dbReference>
<keyword evidence="2 9" id="KW-0812">Transmembrane</keyword>
<feature type="domain" description="P-type ATPase A" evidence="10">
    <location>
        <begin position="178"/>
        <end position="334"/>
    </location>
</feature>
<dbReference type="InterPro" id="IPR008250">
    <property type="entry name" value="ATPase_P-typ_transduc_dom_A_sf"/>
</dbReference>
<feature type="compositionally biased region" description="Acidic residues" evidence="8">
    <location>
        <begin position="280"/>
        <end position="294"/>
    </location>
</feature>
<evidence type="ECO:0000256" key="1">
    <source>
        <dbReference type="ARBA" id="ARBA00004141"/>
    </source>
</evidence>
<dbReference type="SUPFAM" id="SSF81653">
    <property type="entry name" value="Calcium ATPase, transduction domain A"/>
    <property type="match status" value="1"/>
</dbReference>
<feature type="compositionally biased region" description="Low complexity" evidence="8">
    <location>
        <begin position="17"/>
        <end position="48"/>
    </location>
</feature>
<evidence type="ECO:0000313" key="13">
    <source>
        <dbReference type="Proteomes" id="UP001150538"/>
    </source>
</evidence>
<dbReference type="InterPro" id="IPR044492">
    <property type="entry name" value="P_typ_ATPase_HD_dom"/>
</dbReference>
<dbReference type="GO" id="GO:0036376">
    <property type="term" value="P:sodium ion export across plasma membrane"/>
    <property type="evidence" value="ECO:0007669"/>
    <property type="project" value="TreeGrafter"/>
</dbReference>
<dbReference type="GO" id="GO:0006883">
    <property type="term" value="P:intracellular sodium ion homeostasis"/>
    <property type="evidence" value="ECO:0007669"/>
    <property type="project" value="TreeGrafter"/>
</dbReference>
<dbReference type="Gene3D" id="2.70.150.10">
    <property type="entry name" value="Calcium-transporting ATPase, cytoplasmic transduction domain A"/>
    <property type="match status" value="2"/>
</dbReference>
<feature type="transmembrane region" description="Helical" evidence="9">
    <location>
        <begin position="111"/>
        <end position="134"/>
    </location>
</feature>
<dbReference type="InterPro" id="IPR023299">
    <property type="entry name" value="ATPase_P-typ_cyto_dom_N"/>
</dbReference>
<dbReference type="PROSITE" id="PS00154">
    <property type="entry name" value="ATPASE_E1_E2"/>
    <property type="match status" value="1"/>
</dbReference>
<feature type="transmembrane region" description="Helical" evidence="9">
    <location>
        <begin position="1264"/>
        <end position="1286"/>
    </location>
</feature>
<feature type="compositionally biased region" description="Low complexity" evidence="8">
    <location>
        <begin position="710"/>
        <end position="748"/>
    </location>
</feature>
<feature type="region of interest" description="Disordered" evidence="8">
    <location>
        <begin position="249"/>
        <end position="294"/>
    </location>
</feature>
<feature type="compositionally biased region" description="Polar residues" evidence="8">
    <location>
        <begin position="7"/>
        <end position="16"/>
    </location>
</feature>
<dbReference type="GO" id="GO:0005524">
    <property type="term" value="F:ATP binding"/>
    <property type="evidence" value="ECO:0007669"/>
    <property type="project" value="UniProtKB-KW"/>
</dbReference>
<dbReference type="InterPro" id="IPR036412">
    <property type="entry name" value="HAD-like_sf"/>
</dbReference>
<keyword evidence="7 9" id="KW-0472">Membrane</keyword>
<feature type="transmembrane region" description="Helical" evidence="9">
    <location>
        <begin position="364"/>
        <end position="382"/>
    </location>
</feature>
<evidence type="ECO:0000256" key="6">
    <source>
        <dbReference type="ARBA" id="ARBA00022989"/>
    </source>
</evidence>
<dbReference type="Gene3D" id="3.40.1110.10">
    <property type="entry name" value="Calcium-transporting ATPase, cytoplasmic domain N"/>
    <property type="match status" value="2"/>
</dbReference>
<feature type="transmembrane region" description="Helical" evidence="9">
    <location>
        <begin position="1298"/>
        <end position="1318"/>
    </location>
</feature>
<feature type="compositionally biased region" description="Basic residues" evidence="8">
    <location>
        <begin position="250"/>
        <end position="259"/>
    </location>
</feature>
<dbReference type="GO" id="GO:1902600">
    <property type="term" value="P:proton transmembrane transport"/>
    <property type="evidence" value="ECO:0007669"/>
    <property type="project" value="TreeGrafter"/>
</dbReference>
<dbReference type="GO" id="GO:1990573">
    <property type="term" value="P:potassium ion import across plasma membrane"/>
    <property type="evidence" value="ECO:0007669"/>
    <property type="project" value="TreeGrafter"/>
</dbReference>
<dbReference type="InterPro" id="IPR001757">
    <property type="entry name" value="P_typ_ATPase"/>
</dbReference>
<evidence type="ECO:0008006" key="14">
    <source>
        <dbReference type="Google" id="ProtNLM"/>
    </source>
</evidence>
<dbReference type="PANTHER" id="PTHR43294">
    <property type="entry name" value="SODIUM/POTASSIUM-TRANSPORTING ATPASE SUBUNIT ALPHA"/>
    <property type="match status" value="1"/>
</dbReference>
<evidence type="ECO:0000256" key="4">
    <source>
        <dbReference type="ARBA" id="ARBA00022840"/>
    </source>
</evidence>
<feature type="compositionally biased region" description="Basic residues" evidence="8">
    <location>
        <begin position="757"/>
        <end position="773"/>
    </location>
</feature>
<evidence type="ECO:0000256" key="3">
    <source>
        <dbReference type="ARBA" id="ARBA00022741"/>
    </source>
</evidence>
<evidence type="ECO:0000256" key="2">
    <source>
        <dbReference type="ARBA" id="ARBA00022692"/>
    </source>
</evidence>
<dbReference type="Pfam" id="PF00690">
    <property type="entry name" value="Cation_ATPase_N"/>
    <property type="match status" value="1"/>
</dbReference>
<dbReference type="InterPro" id="IPR004014">
    <property type="entry name" value="ATPase_P-typ_cation-transptr_N"/>
</dbReference>
<dbReference type="SFLD" id="SFLDS00003">
    <property type="entry name" value="Haloacid_Dehalogenase"/>
    <property type="match status" value="1"/>
</dbReference>
<dbReference type="NCBIfam" id="TIGR01494">
    <property type="entry name" value="ATPase_P-type"/>
    <property type="match status" value="2"/>
</dbReference>
<evidence type="ECO:0000256" key="7">
    <source>
        <dbReference type="ARBA" id="ARBA00023136"/>
    </source>
</evidence>
<dbReference type="SFLD" id="SFLDF00027">
    <property type="entry name" value="p-type_atpase"/>
    <property type="match status" value="1"/>
</dbReference>
<evidence type="ECO:0000256" key="9">
    <source>
        <dbReference type="SAM" id="Phobius"/>
    </source>
</evidence>
<dbReference type="OrthoDB" id="2016396at2759"/>
<feature type="transmembrane region" description="Helical" evidence="9">
    <location>
        <begin position="1115"/>
        <end position="1138"/>
    </location>
</feature>
<dbReference type="InterPro" id="IPR059000">
    <property type="entry name" value="ATPase_P-type_domA"/>
</dbReference>
<evidence type="ECO:0000259" key="11">
    <source>
        <dbReference type="Pfam" id="PF00690"/>
    </source>
</evidence>
<comment type="subcellular location">
    <subcellularLocation>
        <location evidence="1">Membrane</location>
        <topology evidence="1">Multi-pass membrane protein</topology>
    </subcellularLocation>
</comment>
<dbReference type="SUPFAM" id="SSF81665">
    <property type="entry name" value="Calcium ATPase, transmembrane domain M"/>
    <property type="match status" value="1"/>
</dbReference>
<dbReference type="PANTHER" id="PTHR43294:SF20">
    <property type="entry name" value="P-TYPE ATPASE"/>
    <property type="match status" value="1"/>
</dbReference>
<dbReference type="InterPro" id="IPR023298">
    <property type="entry name" value="ATPase_P-typ_TM_dom_sf"/>
</dbReference>
<dbReference type="InterPro" id="IPR023214">
    <property type="entry name" value="HAD_sf"/>
</dbReference>
<reference evidence="12" key="1">
    <citation type="submission" date="2022-07" db="EMBL/GenBank/DDBJ databases">
        <title>Phylogenomic reconstructions and comparative analyses of Kickxellomycotina fungi.</title>
        <authorList>
            <person name="Reynolds N.K."/>
            <person name="Stajich J.E."/>
            <person name="Barry K."/>
            <person name="Grigoriev I.V."/>
            <person name="Crous P."/>
            <person name="Smith M.E."/>
        </authorList>
    </citation>
    <scope>NUCLEOTIDE SEQUENCE</scope>
    <source>
        <strain evidence="12">NBRC 100468</strain>
    </source>
</reference>
<feature type="transmembrane region" description="Helical" evidence="9">
    <location>
        <begin position="1367"/>
        <end position="1388"/>
    </location>
</feature>
<dbReference type="GO" id="GO:0005886">
    <property type="term" value="C:plasma membrane"/>
    <property type="evidence" value="ECO:0007669"/>
    <property type="project" value="TreeGrafter"/>
</dbReference>
<dbReference type="SFLD" id="SFLDG00002">
    <property type="entry name" value="C1.7:_P-type_atpase_like"/>
    <property type="match status" value="1"/>
</dbReference>
<dbReference type="PROSITE" id="PS01229">
    <property type="entry name" value="COF_2"/>
    <property type="match status" value="1"/>
</dbReference>
<proteinExistence type="predicted"/>
<keyword evidence="13" id="KW-1185">Reference proteome</keyword>
<feature type="domain" description="Cation-transporting P-type ATPase N-terminal" evidence="11">
    <location>
        <begin position="63"/>
        <end position="130"/>
    </location>
</feature>
<feature type="transmembrane region" description="Helical" evidence="9">
    <location>
        <begin position="1403"/>
        <end position="1422"/>
    </location>
</feature>
<dbReference type="InterPro" id="IPR018303">
    <property type="entry name" value="ATPase_P-typ_P_site"/>
</dbReference>
<dbReference type="GO" id="GO:0016887">
    <property type="term" value="F:ATP hydrolysis activity"/>
    <property type="evidence" value="ECO:0007669"/>
    <property type="project" value="InterPro"/>
</dbReference>
<feature type="region of interest" description="Disordered" evidence="8">
    <location>
        <begin position="708"/>
        <end position="773"/>
    </location>
</feature>
<feature type="region of interest" description="Disordered" evidence="8">
    <location>
        <begin position="1"/>
        <end position="48"/>
    </location>
</feature>
<dbReference type="Proteomes" id="UP001150538">
    <property type="component" value="Unassembled WGS sequence"/>
</dbReference>
<evidence type="ECO:0000256" key="8">
    <source>
        <dbReference type="SAM" id="MobiDB-lite"/>
    </source>
</evidence>
<evidence type="ECO:0000313" key="12">
    <source>
        <dbReference type="EMBL" id="KAJ1918782.1"/>
    </source>
</evidence>
<feature type="region of interest" description="Disordered" evidence="8">
    <location>
        <begin position="1202"/>
        <end position="1226"/>
    </location>
</feature>